<feature type="domain" description="Resolvase/invertase-type recombinase catalytic" evidence="2">
    <location>
        <begin position="17"/>
        <end position="77"/>
    </location>
</feature>
<accession>A0ABW2SVK4</accession>
<dbReference type="RefSeq" id="WP_343966273.1">
    <property type="nucleotide sequence ID" value="NZ_BAAAGK010000039.1"/>
</dbReference>
<dbReference type="SUPFAM" id="SSF53041">
    <property type="entry name" value="Resolvase-like"/>
    <property type="match status" value="1"/>
</dbReference>
<gene>
    <name evidence="3" type="ORF">ACFQVD_08235</name>
</gene>
<protein>
    <submittedName>
        <fullName evidence="3">Recombinase family protein</fullName>
    </submittedName>
</protein>
<sequence length="122" mass="13367">MSLRYEGKPTLGVHADRIYIDHGFSGTTRRNRNGLDQALAAVWPGSVFTVTKFDRFARNVEEACQILGDLSGRDVLFGMGASRPSGRIGTEISGRAHYLRCSGNQTHHRSDSAGYDGQHGML</sequence>
<evidence type="ECO:0000313" key="4">
    <source>
        <dbReference type="Proteomes" id="UP001596514"/>
    </source>
</evidence>
<evidence type="ECO:0000313" key="3">
    <source>
        <dbReference type="EMBL" id="MFC7600094.1"/>
    </source>
</evidence>
<name>A0ABW2SVK4_9ACTN</name>
<dbReference type="InterPro" id="IPR006119">
    <property type="entry name" value="Resolv_N"/>
</dbReference>
<keyword evidence="4" id="KW-1185">Reference proteome</keyword>
<proteinExistence type="predicted"/>
<evidence type="ECO:0000256" key="1">
    <source>
        <dbReference type="SAM" id="MobiDB-lite"/>
    </source>
</evidence>
<feature type="region of interest" description="Disordered" evidence="1">
    <location>
        <begin position="103"/>
        <end position="122"/>
    </location>
</feature>
<dbReference type="Gene3D" id="3.40.50.1390">
    <property type="entry name" value="Resolvase, N-terminal catalytic domain"/>
    <property type="match status" value="1"/>
</dbReference>
<evidence type="ECO:0000259" key="2">
    <source>
        <dbReference type="Pfam" id="PF00239"/>
    </source>
</evidence>
<reference evidence="4" key="1">
    <citation type="journal article" date="2019" name="Int. J. Syst. Evol. Microbiol.">
        <title>The Global Catalogue of Microorganisms (GCM) 10K type strain sequencing project: providing services to taxonomists for standard genome sequencing and annotation.</title>
        <authorList>
            <consortium name="The Broad Institute Genomics Platform"/>
            <consortium name="The Broad Institute Genome Sequencing Center for Infectious Disease"/>
            <person name="Wu L."/>
            <person name="Ma J."/>
        </authorList>
    </citation>
    <scope>NUCLEOTIDE SEQUENCE [LARGE SCALE GENOMIC DNA]</scope>
    <source>
        <strain evidence="4">JCM 10083</strain>
    </source>
</reference>
<dbReference type="InterPro" id="IPR036162">
    <property type="entry name" value="Resolvase-like_N_sf"/>
</dbReference>
<organism evidence="3 4">
    <name type="scientific">Streptosporangium amethystogenes subsp. fukuiense</name>
    <dbReference type="NCBI Taxonomy" id="698418"/>
    <lineage>
        <taxon>Bacteria</taxon>
        <taxon>Bacillati</taxon>
        <taxon>Actinomycetota</taxon>
        <taxon>Actinomycetes</taxon>
        <taxon>Streptosporangiales</taxon>
        <taxon>Streptosporangiaceae</taxon>
        <taxon>Streptosporangium</taxon>
    </lineage>
</organism>
<dbReference type="Pfam" id="PF00239">
    <property type="entry name" value="Resolvase"/>
    <property type="match status" value="1"/>
</dbReference>
<dbReference type="Proteomes" id="UP001596514">
    <property type="component" value="Unassembled WGS sequence"/>
</dbReference>
<comment type="caution">
    <text evidence="3">The sequence shown here is derived from an EMBL/GenBank/DDBJ whole genome shotgun (WGS) entry which is preliminary data.</text>
</comment>
<dbReference type="EMBL" id="JBHTEE010000001">
    <property type="protein sequence ID" value="MFC7600094.1"/>
    <property type="molecule type" value="Genomic_DNA"/>
</dbReference>